<gene>
    <name evidence="1" type="ORF">PR002_g7718</name>
</gene>
<name>A0A6A3N2I9_9STRA</name>
<reference evidence="1 2" key="1">
    <citation type="submission" date="2018-09" db="EMBL/GenBank/DDBJ databases">
        <title>Genomic investigation of the strawberry pathogen Phytophthora fragariae indicates pathogenicity is determined by transcriptional variation in three key races.</title>
        <authorList>
            <person name="Adams T.M."/>
            <person name="Armitage A.D."/>
            <person name="Sobczyk M.K."/>
            <person name="Bates H.J."/>
            <person name="Dunwell J.M."/>
            <person name="Nellist C.F."/>
            <person name="Harrison R.J."/>
        </authorList>
    </citation>
    <scope>NUCLEOTIDE SEQUENCE [LARGE SCALE GENOMIC DNA]</scope>
    <source>
        <strain evidence="1 2">SCRP324</strain>
    </source>
</reference>
<accession>A0A6A3N2I9</accession>
<protein>
    <recommendedName>
        <fullName evidence="3">Peptidase A2 domain-containing protein</fullName>
    </recommendedName>
</protein>
<sequence length="167" mass="18740">MTSVHESVLVQRRPDERTVTNTVDQKLNMEVSDGLPTAMMDVDGERLPVKLDSGARYSVAGTDWIARGERVQGSASVDFVERIGGLLLDVVGVWSFSMRNAFEQRVELVACIIDGCTDEFLVGVDFMQQHKATMDFARNEVRYVEKNHNVVSPFRTENCEGNAKLQR</sequence>
<dbReference type="SUPFAM" id="SSF50630">
    <property type="entry name" value="Acid proteases"/>
    <property type="match status" value="1"/>
</dbReference>
<dbReference type="InterPro" id="IPR021109">
    <property type="entry name" value="Peptidase_aspartic_dom_sf"/>
</dbReference>
<dbReference type="Proteomes" id="UP000435112">
    <property type="component" value="Unassembled WGS sequence"/>
</dbReference>
<evidence type="ECO:0000313" key="2">
    <source>
        <dbReference type="Proteomes" id="UP000435112"/>
    </source>
</evidence>
<comment type="caution">
    <text evidence="1">The sequence shown here is derived from an EMBL/GenBank/DDBJ whole genome shotgun (WGS) entry which is preliminary data.</text>
</comment>
<dbReference type="Gene3D" id="2.40.70.10">
    <property type="entry name" value="Acid Proteases"/>
    <property type="match status" value="1"/>
</dbReference>
<dbReference type="EMBL" id="QXFU01000375">
    <property type="protein sequence ID" value="KAE9035193.1"/>
    <property type="molecule type" value="Genomic_DNA"/>
</dbReference>
<evidence type="ECO:0000313" key="1">
    <source>
        <dbReference type="EMBL" id="KAE9035193.1"/>
    </source>
</evidence>
<evidence type="ECO:0008006" key="3">
    <source>
        <dbReference type="Google" id="ProtNLM"/>
    </source>
</evidence>
<dbReference type="AlphaFoldDB" id="A0A6A3N2I9"/>
<organism evidence="1 2">
    <name type="scientific">Phytophthora rubi</name>
    <dbReference type="NCBI Taxonomy" id="129364"/>
    <lineage>
        <taxon>Eukaryota</taxon>
        <taxon>Sar</taxon>
        <taxon>Stramenopiles</taxon>
        <taxon>Oomycota</taxon>
        <taxon>Peronosporomycetes</taxon>
        <taxon>Peronosporales</taxon>
        <taxon>Peronosporaceae</taxon>
        <taxon>Phytophthora</taxon>
    </lineage>
</organism>
<proteinExistence type="predicted"/>
<dbReference type="OrthoDB" id="127257at2759"/>